<dbReference type="OrthoDB" id="10250320at2759"/>
<keyword evidence="2" id="KW-1185">Reference proteome</keyword>
<gene>
    <name evidence="1" type="ORF">K504DRAFT_505320</name>
</gene>
<evidence type="ECO:0000313" key="2">
    <source>
        <dbReference type="Proteomes" id="UP000799428"/>
    </source>
</evidence>
<name>A0A6G1K0J3_9PLEO</name>
<dbReference type="EMBL" id="MU005776">
    <property type="protein sequence ID" value="KAF2706374.1"/>
    <property type="molecule type" value="Genomic_DNA"/>
</dbReference>
<accession>A0A6G1K0J3</accession>
<dbReference type="AlphaFoldDB" id="A0A6G1K0J3"/>
<dbReference type="Gene3D" id="1.10.472.10">
    <property type="entry name" value="Cyclin-like"/>
    <property type="match status" value="1"/>
</dbReference>
<dbReference type="Proteomes" id="UP000799428">
    <property type="component" value="Unassembled WGS sequence"/>
</dbReference>
<protein>
    <recommendedName>
        <fullName evidence="3">Cyclin N-terminal domain-containing protein</fullName>
    </recommendedName>
</protein>
<reference evidence="1" key="1">
    <citation type="journal article" date="2020" name="Stud. Mycol.">
        <title>101 Dothideomycetes genomes: a test case for predicting lifestyles and emergence of pathogens.</title>
        <authorList>
            <person name="Haridas S."/>
            <person name="Albert R."/>
            <person name="Binder M."/>
            <person name="Bloem J."/>
            <person name="Labutti K."/>
            <person name="Salamov A."/>
            <person name="Andreopoulos B."/>
            <person name="Baker S."/>
            <person name="Barry K."/>
            <person name="Bills G."/>
            <person name="Bluhm B."/>
            <person name="Cannon C."/>
            <person name="Castanera R."/>
            <person name="Culley D."/>
            <person name="Daum C."/>
            <person name="Ezra D."/>
            <person name="Gonzalez J."/>
            <person name="Henrissat B."/>
            <person name="Kuo A."/>
            <person name="Liang C."/>
            <person name="Lipzen A."/>
            <person name="Lutzoni F."/>
            <person name="Magnuson J."/>
            <person name="Mondo S."/>
            <person name="Nolan M."/>
            <person name="Ohm R."/>
            <person name="Pangilinan J."/>
            <person name="Park H.-J."/>
            <person name="Ramirez L."/>
            <person name="Alfaro M."/>
            <person name="Sun H."/>
            <person name="Tritt A."/>
            <person name="Yoshinaga Y."/>
            <person name="Zwiers L.-H."/>
            <person name="Turgeon B."/>
            <person name="Goodwin S."/>
            <person name="Spatafora J."/>
            <person name="Crous P."/>
            <person name="Grigoriev I."/>
        </authorList>
    </citation>
    <scope>NUCLEOTIDE SEQUENCE</scope>
    <source>
        <strain evidence="1">CBS 279.74</strain>
    </source>
</reference>
<organism evidence="1 2">
    <name type="scientific">Pleomassaria siparia CBS 279.74</name>
    <dbReference type="NCBI Taxonomy" id="1314801"/>
    <lineage>
        <taxon>Eukaryota</taxon>
        <taxon>Fungi</taxon>
        <taxon>Dikarya</taxon>
        <taxon>Ascomycota</taxon>
        <taxon>Pezizomycotina</taxon>
        <taxon>Dothideomycetes</taxon>
        <taxon>Pleosporomycetidae</taxon>
        <taxon>Pleosporales</taxon>
        <taxon>Pleomassariaceae</taxon>
        <taxon>Pleomassaria</taxon>
    </lineage>
</organism>
<evidence type="ECO:0000313" key="1">
    <source>
        <dbReference type="EMBL" id="KAF2706374.1"/>
    </source>
</evidence>
<evidence type="ECO:0008006" key="3">
    <source>
        <dbReference type="Google" id="ProtNLM"/>
    </source>
</evidence>
<proteinExistence type="predicted"/>
<sequence>MRKNTRKPPQAHELHACLSEPEFEPGNPFCHPLKSPSLLSSSARTVAVPTLMTSLVYLSRLRARLPPDGEGIMCATHRIFLASLVLVAKNLSELSPCGEAAALTSRLGPPQQY</sequence>